<organism evidence="2 3">
    <name type="scientific">Agrobacterium pusense</name>
    <dbReference type="NCBI Taxonomy" id="648995"/>
    <lineage>
        <taxon>Bacteria</taxon>
        <taxon>Pseudomonadati</taxon>
        <taxon>Pseudomonadota</taxon>
        <taxon>Alphaproteobacteria</taxon>
        <taxon>Hyphomicrobiales</taxon>
        <taxon>Rhizobiaceae</taxon>
        <taxon>Rhizobium/Agrobacterium group</taxon>
        <taxon>Agrobacterium</taxon>
    </lineage>
</organism>
<evidence type="ECO:0000313" key="2">
    <source>
        <dbReference type="EMBL" id="QIX20978.1"/>
    </source>
</evidence>
<evidence type="ECO:0000256" key="1">
    <source>
        <dbReference type="SAM" id="SignalP"/>
    </source>
</evidence>
<gene>
    <name evidence="2" type="ORF">FOB41_07450</name>
</gene>
<dbReference type="EMBL" id="CP050898">
    <property type="protein sequence ID" value="QIX20978.1"/>
    <property type="molecule type" value="Genomic_DNA"/>
</dbReference>
<keyword evidence="1" id="KW-0732">Signal</keyword>
<dbReference type="Proteomes" id="UP000500870">
    <property type="component" value="Chromosome 1"/>
</dbReference>
<dbReference type="AlphaFoldDB" id="A0A6H0ZJK4"/>
<accession>A0A6H0ZJK4</accession>
<name>A0A6H0ZJK4_9HYPH</name>
<feature type="signal peptide" evidence="1">
    <location>
        <begin position="1"/>
        <end position="20"/>
    </location>
</feature>
<dbReference type="RefSeq" id="WP_177319136.1">
    <property type="nucleotide sequence ID" value="NZ_CP050898.1"/>
</dbReference>
<feature type="chain" id="PRO_5026349785" evidence="1">
    <location>
        <begin position="21"/>
        <end position="108"/>
    </location>
</feature>
<reference evidence="2 3" key="1">
    <citation type="submission" date="2020-04" db="EMBL/GenBank/DDBJ databases">
        <title>FDA dAtabase for Regulatory Grade micrObial Sequences (FDA-ARGOS): Supporting development and validation of Infectious Disease Dx tests.</title>
        <authorList>
            <person name="Sciortino C."/>
            <person name="Tallon L."/>
            <person name="Sadzewicz L."/>
            <person name="Vavikolanu K."/>
            <person name="Mehta A."/>
            <person name="Aluvathingal J."/>
            <person name="Nadendla S."/>
            <person name="Nandy P."/>
            <person name="Geyer C."/>
            <person name="Yan Y."/>
            <person name="Sichtig H."/>
        </authorList>
    </citation>
    <scope>NUCLEOTIDE SEQUENCE [LARGE SCALE GENOMIC DNA]</scope>
    <source>
        <strain evidence="2 3">FDAARGOS_633</strain>
    </source>
</reference>
<sequence length="108" mass="11392">MKYLVAMAAAAALWSSSASADAMDDTLKARELGQIVGSAELCNYPLDADKASGYVSEALAAMEPSNRSAYQAGLGAQKIRLQKMTEVERKVSCSTQAKLAAKYGILAK</sequence>
<proteinExistence type="predicted"/>
<evidence type="ECO:0000313" key="3">
    <source>
        <dbReference type="Proteomes" id="UP000500870"/>
    </source>
</evidence>
<protein>
    <submittedName>
        <fullName evidence="2">Uncharacterized protein</fullName>
    </submittedName>
</protein>